<dbReference type="Gene3D" id="2.60.40.420">
    <property type="entry name" value="Cupredoxins - blue copper proteins"/>
    <property type="match status" value="1"/>
</dbReference>
<evidence type="ECO:0000313" key="2">
    <source>
        <dbReference type="EMBL" id="KAK9942523.1"/>
    </source>
</evidence>
<dbReference type="PANTHER" id="PTHR33021:SF489">
    <property type="entry name" value="BASIC BLUE PROTEIN-LIKE"/>
    <property type="match status" value="1"/>
</dbReference>
<feature type="domain" description="Phytocyanin" evidence="1">
    <location>
        <begin position="32"/>
        <end position="135"/>
    </location>
</feature>
<evidence type="ECO:0000259" key="1">
    <source>
        <dbReference type="PROSITE" id="PS51485"/>
    </source>
</evidence>
<dbReference type="Proteomes" id="UP001457282">
    <property type="component" value="Unassembled WGS sequence"/>
</dbReference>
<reference evidence="2 3" key="1">
    <citation type="journal article" date="2023" name="G3 (Bethesda)">
        <title>A chromosome-length genome assembly and annotation of blackberry (Rubus argutus, cv. 'Hillquist').</title>
        <authorList>
            <person name="Bruna T."/>
            <person name="Aryal R."/>
            <person name="Dudchenko O."/>
            <person name="Sargent D.J."/>
            <person name="Mead D."/>
            <person name="Buti M."/>
            <person name="Cavallini A."/>
            <person name="Hytonen T."/>
            <person name="Andres J."/>
            <person name="Pham M."/>
            <person name="Weisz D."/>
            <person name="Mascagni F."/>
            <person name="Usai G."/>
            <person name="Natali L."/>
            <person name="Bassil N."/>
            <person name="Fernandez G.E."/>
            <person name="Lomsadze A."/>
            <person name="Armour M."/>
            <person name="Olukolu B."/>
            <person name="Poorten T."/>
            <person name="Britton C."/>
            <person name="Davik J."/>
            <person name="Ashrafi H."/>
            <person name="Aiden E.L."/>
            <person name="Borodovsky M."/>
            <person name="Worthington M."/>
        </authorList>
    </citation>
    <scope>NUCLEOTIDE SEQUENCE [LARGE SCALE GENOMIC DNA]</scope>
    <source>
        <strain evidence="2">PI 553951</strain>
    </source>
</reference>
<sequence>MKMKPELGIQGNVADIFKWLTRRVGEERYQIHIYLVGGDYTWKDPTWTDPPFDYQAWTDSIIFSPGDALDFNYDPTLFDVIQAGSAELYAKCSAEQNLGIFTSGDDEGILTSPGTYYFFDAESCKRNMKFHVIVN</sequence>
<dbReference type="AlphaFoldDB" id="A0AAW1Y3R1"/>
<dbReference type="InterPro" id="IPR003245">
    <property type="entry name" value="Phytocyanin_dom"/>
</dbReference>
<dbReference type="GO" id="GO:0005886">
    <property type="term" value="C:plasma membrane"/>
    <property type="evidence" value="ECO:0007669"/>
    <property type="project" value="TreeGrafter"/>
</dbReference>
<dbReference type="EMBL" id="JBEDUW010000002">
    <property type="protein sequence ID" value="KAK9942523.1"/>
    <property type="molecule type" value="Genomic_DNA"/>
</dbReference>
<dbReference type="InterPro" id="IPR008972">
    <property type="entry name" value="Cupredoxin"/>
</dbReference>
<dbReference type="SUPFAM" id="SSF49503">
    <property type="entry name" value="Cupredoxins"/>
    <property type="match status" value="1"/>
</dbReference>
<proteinExistence type="predicted"/>
<accession>A0AAW1Y3R1</accession>
<name>A0AAW1Y3R1_RUBAR</name>
<evidence type="ECO:0000313" key="3">
    <source>
        <dbReference type="Proteomes" id="UP001457282"/>
    </source>
</evidence>
<keyword evidence="3" id="KW-1185">Reference proteome</keyword>
<organism evidence="2 3">
    <name type="scientific">Rubus argutus</name>
    <name type="common">Southern blackberry</name>
    <dbReference type="NCBI Taxonomy" id="59490"/>
    <lineage>
        <taxon>Eukaryota</taxon>
        <taxon>Viridiplantae</taxon>
        <taxon>Streptophyta</taxon>
        <taxon>Embryophyta</taxon>
        <taxon>Tracheophyta</taxon>
        <taxon>Spermatophyta</taxon>
        <taxon>Magnoliopsida</taxon>
        <taxon>eudicotyledons</taxon>
        <taxon>Gunneridae</taxon>
        <taxon>Pentapetalae</taxon>
        <taxon>rosids</taxon>
        <taxon>fabids</taxon>
        <taxon>Rosales</taxon>
        <taxon>Rosaceae</taxon>
        <taxon>Rosoideae</taxon>
        <taxon>Rosoideae incertae sedis</taxon>
        <taxon>Rubus</taxon>
    </lineage>
</organism>
<dbReference type="PROSITE" id="PS51485">
    <property type="entry name" value="PHYTOCYANIN"/>
    <property type="match status" value="1"/>
</dbReference>
<dbReference type="InterPro" id="IPR039391">
    <property type="entry name" value="Phytocyanin-like"/>
</dbReference>
<dbReference type="Pfam" id="PF02298">
    <property type="entry name" value="Cu_bind_like"/>
    <property type="match status" value="1"/>
</dbReference>
<comment type="caution">
    <text evidence="2">The sequence shown here is derived from an EMBL/GenBank/DDBJ whole genome shotgun (WGS) entry which is preliminary data.</text>
</comment>
<dbReference type="GO" id="GO:0009055">
    <property type="term" value="F:electron transfer activity"/>
    <property type="evidence" value="ECO:0007669"/>
    <property type="project" value="InterPro"/>
</dbReference>
<dbReference type="PANTHER" id="PTHR33021">
    <property type="entry name" value="BLUE COPPER PROTEIN"/>
    <property type="match status" value="1"/>
</dbReference>
<gene>
    <name evidence="2" type="ORF">M0R45_008185</name>
</gene>
<protein>
    <recommendedName>
        <fullName evidence="1">Phytocyanin domain-containing protein</fullName>
    </recommendedName>
</protein>